<evidence type="ECO:0000256" key="3">
    <source>
        <dbReference type="ARBA" id="ARBA00022692"/>
    </source>
</evidence>
<feature type="transmembrane region" description="Helical" evidence="6">
    <location>
        <begin position="153"/>
        <end position="174"/>
    </location>
</feature>
<feature type="transmembrane region" description="Helical" evidence="6">
    <location>
        <begin position="71"/>
        <end position="90"/>
    </location>
</feature>
<keyword evidence="3 6" id="KW-0812">Transmembrane</keyword>
<feature type="transmembrane region" description="Helical" evidence="6">
    <location>
        <begin position="42"/>
        <end position="65"/>
    </location>
</feature>
<evidence type="ECO:0000256" key="5">
    <source>
        <dbReference type="ARBA" id="ARBA00023136"/>
    </source>
</evidence>
<keyword evidence="2" id="KW-1003">Cell membrane</keyword>
<dbReference type="PIRSF" id="PIRSF006324">
    <property type="entry name" value="LeuE"/>
    <property type="match status" value="1"/>
</dbReference>
<dbReference type="PANTHER" id="PTHR30086:SF20">
    <property type="entry name" value="ARGININE EXPORTER PROTEIN ARGO-RELATED"/>
    <property type="match status" value="1"/>
</dbReference>
<dbReference type="PANTHER" id="PTHR30086">
    <property type="entry name" value="ARGININE EXPORTER PROTEIN ARGO"/>
    <property type="match status" value="1"/>
</dbReference>
<comment type="caution">
    <text evidence="7">The sequence shown here is derived from an EMBL/GenBank/DDBJ whole genome shotgun (WGS) entry which is preliminary data.</text>
</comment>
<dbReference type="RefSeq" id="WP_386722914.1">
    <property type="nucleotide sequence ID" value="NZ_JBHRSZ010000007.1"/>
</dbReference>
<evidence type="ECO:0000313" key="7">
    <source>
        <dbReference type="EMBL" id="MFC3152993.1"/>
    </source>
</evidence>
<evidence type="ECO:0000256" key="1">
    <source>
        <dbReference type="ARBA" id="ARBA00004651"/>
    </source>
</evidence>
<proteinExistence type="predicted"/>
<dbReference type="InterPro" id="IPR001123">
    <property type="entry name" value="LeuE-type"/>
</dbReference>
<feature type="transmembrane region" description="Helical" evidence="6">
    <location>
        <begin position="6"/>
        <end position="30"/>
    </location>
</feature>
<dbReference type="EMBL" id="JBHRSZ010000007">
    <property type="protein sequence ID" value="MFC3152993.1"/>
    <property type="molecule type" value="Genomic_DNA"/>
</dbReference>
<dbReference type="Proteomes" id="UP001595476">
    <property type="component" value="Unassembled WGS sequence"/>
</dbReference>
<feature type="transmembrane region" description="Helical" evidence="6">
    <location>
        <begin position="186"/>
        <end position="204"/>
    </location>
</feature>
<evidence type="ECO:0000256" key="6">
    <source>
        <dbReference type="SAM" id="Phobius"/>
    </source>
</evidence>
<keyword evidence="8" id="KW-1185">Reference proteome</keyword>
<sequence length="206" mass="21970">MLSIETISLFFTASILLSLSPGPDNIFVLMQSITQGPKAGMITTLGLCTGLLVHSTAAVLGVAVIFQTSEIAFTVLKLLGAAYLIYLAWGAFRAKSTALEGANQPVSLKKLYFRGILMSITNPKLSIFFLAFLPQFVEPAAGAVSLQMLQLSVIFIVAALLVFNAIALMSGHLRDSLAKSDKAQTFLNRMAGVIFVGLALKLATTR</sequence>
<gene>
    <name evidence="7" type="ORF">ACFOEK_18275</name>
</gene>
<reference evidence="8" key="1">
    <citation type="journal article" date="2019" name="Int. J. Syst. Evol. Microbiol.">
        <title>The Global Catalogue of Microorganisms (GCM) 10K type strain sequencing project: providing services to taxonomists for standard genome sequencing and annotation.</title>
        <authorList>
            <consortium name="The Broad Institute Genomics Platform"/>
            <consortium name="The Broad Institute Genome Sequencing Center for Infectious Disease"/>
            <person name="Wu L."/>
            <person name="Ma J."/>
        </authorList>
    </citation>
    <scope>NUCLEOTIDE SEQUENCE [LARGE SCALE GENOMIC DNA]</scope>
    <source>
        <strain evidence="8">KCTC 52438</strain>
    </source>
</reference>
<name>A0ABV7HK44_9GAMM</name>
<keyword evidence="4 6" id="KW-1133">Transmembrane helix</keyword>
<protein>
    <submittedName>
        <fullName evidence="7">LysE family translocator</fullName>
    </submittedName>
</protein>
<evidence type="ECO:0000313" key="8">
    <source>
        <dbReference type="Proteomes" id="UP001595476"/>
    </source>
</evidence>
<evidence type="ECO:0000256" key="2">
    <source>
        <dbReference type="ARBA" id="ARBA00022475"/>
    </source>
</evidence>
<dbReference type="Pfam" id="PF01810">
    <property type="entry name" value="LysE"/>
    <property type="match status" value="1"/>
</dbReference>
<comment type="subcellular location">
    <subcellularLocation>
        <location evidence="1">Cell membrane</location>
        <topology evidence="1">Multi-pass membrane protein</topology>
    </subcellularLocation>
</comment>
<accession>A0ABV7HK44</accession>
<evidence type="ECO:0000256" key="4">
    <source>
        <dbReference type="ARBA" id="ARBA00022989"/>
    </source>
</evidence>
<feature type="transmembrane region" description="Helical" evidence="6">
    <location>
        <begin position="111"/>
        <end position="133"/>
    </location>
</feature>
<keyword evidence="5 6" id="KW-0472">Membrane</keyword>
<organism evidence="7 8">
    <name type="scientific">Litoribrevibacter euphylliae</name>
    <dbReference type="NCBI Taxonomy" id="1834034"/>
    <lineage>
        <taxon>Bacteria</taxon>
        <taxon>Pseudomonadati</taxon>
        <taxon>Pseudomonadota</taxon>
        <taxon>Gammaproteobacteria</taxon>
        <taxon>Oceanospirillales</taxon>
        <taxon>Oceanospirillaceae</taxon>
        <taxon>Litoribrevibacter</taxon>
    </lineage>
</organism>